<dbReference type="InterPro" id="IPR001279">
    <property type="entry name" value="Metallo-B-lactamas"/>
</dbReference>
<dbReference type="PATRIC" id="fig|1121451.3.peg.2477"/>
<gene>
    <name evidence="2" type="ORF">DESAM_22257</name>
</gene>
<dbReference type="AlphaFoldDB" id="L0RCP8"/>
<dbReference type="EMBL" id="FO203522">
    <property type="protein sequence ID" value="CCO24524.1"/>
    <property type="molecule type" value="Genomic_DNA"/>
</dbReference>
<dbReference type="PANTHER" id="PTHR13754">
    <property type="entry name" value="METALLO-BETA-LACTAMASE SUPERFAMILY PROTEIN"/>
    <property type="match status" value="1"/>
</dbReference>
<organism evidence="2 3">
    <name type="scientific">Maridesulfovibrio hydrothermalis AM13 = DSM 14728</name>
    <dbReference type="NCBI Taxonomy" id="1121451"/>
    <lineage>
        <taxon>Bacteria</taxon>
        <taxon>Pseudomonadati</taxon>
        <taxon>Thermodesulfobacteriota</taxon>
        <taxon>Desulfovibrionia</taxon>
        <taxon>Desulfovibrionales</taxon>
        <taxon>Desulfovibrionaceae</taxon>
        <taxon>Maridesulfovibrio</taxon>
    </lineage>
</organism>
<dbReference type="InterPro" id="IPR052926">
    <property type="entry name" value="Metallo-beta-lactamase_dom"/>
</dbReference>
<proteinExistence type="predicted"/>
<evidence type="ECO:0000313" key="2">
    <source>
        <dbReference type="EMBL" id="CCO24524.1"/>
    </source>
</evidence>
<dbReference type="KEGG" id="dhy:DESAM_22257"/>
<name>L0RCP8_9BACT</name>
<dbReference type="InterPro" id="IPR036866">
    <property type="entry name" value="RibonucZ/Hydroxyglut_hydro"/>
</dbReference>
<protein>
    <submittedName>
        <fullName evidence="2">Beta-lactamase domain protein</fullName>
    </submittedName>
</protein>
<dbReference type="GO" id="GO:0016740">
    <property type="term" value="F:transferase activity"/>
    <property type="evidence" value="ECO:0007669"/>
    <property type="project" value="TreeGrafter"/>
</dbReference>
<dbReference type="Gene3D" id="3.60.15.10">
    <property type="entry name" value="Ribonuclease Z/Hydroxyacylglutathione hydrolase-like"/>
    <property type="match status" value="1"/>
</dbReference>
<evidence type="ECO:0000259" key="1">
    <source>
        <dbReference type="SMART" id="SM00849"/>
    </source>
</evidence>
<dbReference type="CDD" id="cd07713">
    <property type="entry name" value="DHPS-like_MBL-fold"/>
    <property type="match status" value="1"/>
</dbReference>
<dbReference type="SUPFAM" id="SSF56281">
    <property type="entry name" value="Metallo-hydrolase/oxidoreductase"/>
    <property type="match status" value="1"/>
</dbReference>
<dbReference type="Pfam" id="PF00753">
    <property type="entry name" value="Lactamase_B"/>
    <property type="match status" value="1"/>
</dbReference>
<dbReference type="RefSeq" id="WP_015337124.1">
    <property type="nucleotide sequence ID" value="NC_020055.1"/>
</dbReference>
<evidence type="ECO:0000313" key="3">
    <source>
        <dbReference type="Proteomes" id="UP000010808"/>
    </source>
</evidence>
<accession>L0RCP8</accession>
<dbReference type="OrthoDB" id="9803916at2"/>
<dbReference type="InterPro" id="IPR041712">
    <property type="entry name" value="DHPS-like_MBL-fold"/>
</dbReference>
<dbReference type="PANTHER" id="PTHR13754:SF13">
    <property type="entry name" value="METALLO-BETA-LACTAMASE SUPERFAMILY PROTEIN (AFU_ORTHOLOGUE AFUA_3G07630)"/>
    <property type="match status" value="1"/>
</dbReference>
<reference evidence="2 3" key="1">
    <citation type="submission" date="2012-10" db="EMBL/GenBank/DDBJ databases">
        <authorList>
            <person name="Genoscope - CEA"/>
        </authorList>
    </citation>
    <scope>NUCLEOTIDE SEQUENCE [LARGE SCALE GENOMIC DNA]</scope>
    <source>
        <strain evidence="3">AM13 / DSM 14728</strain>
    </source>
</reference>
<keyword evidence="3" id="KW-1185">Reference proteome</keyword>
<dbReference type="eggNOG" id="COG1237">
    <property type="taxonomic scope" value="Bacteria"/>
</dbReference>
<dbReference type="STRING" id="1121451.DESAM_22257"/>
<sequence>MANLTLTDKLKDKCRISVLCDNITQNDTLGKEWGLSMAIELPQDALWLWDCGASLLFLKNAEKMGIQPEKAKGLALSHGHWDHTGGMNDLMDAHFMGPVFAHPDFARKRYSQNDDGTAKDASFPCDYPGTIIVRDHVELDEGLYMFTEIPRRDGLFEATEGLFIDPELTITDPVSDDAFLLLMSSSGPVVILGCCHSGLANSLYHLRDLTGLESVHAIIGGLHLFNSDEQEFEKTAKVIEEFSPAMISPGHCTGEDGFKFLKNRLTCEVLPMGSGATYQF</sequence>
<dbReference type="Proteomes" id="UP000010808">
    <property type="component" value="Chromosome"/>
</dbReference>
<feature type="domain" description="Metallo-beta-lactamase" evidence="1">
    <location>
        <begin position="33"/>
        <end position="251"/>
    </location>
</feature>
<dbReference type="SMART" id="SM00849">
    <property type="entry name" value="Lactamase_B"/>
    <property type="match status" value="1"/>
</dbReference>
<dbReference type="HOGENOM" id="CLU_036012_1_0_7"/>